<dbReference type="InterPro" id="IPR051323">
    <property type="entry name" value="AtsK-like"/>
</dbReference>
<dbReference type="SUPFAM" id="SSF55048">
    <property type="entry name" value="Probable ACP-binding domain of malonyl-CoA ACP transacylase"/>
    <property type="match status" value="1"/>
</dbReference>
<dbReference type="GO" id="GO:0046872">
    <property type="term" value="F:metal ion binding"/>
    <property type="evidence" value="ECO:0007669"/>
    <property type="project" value="UniProtKB-KW"/>
</dbReference>
<accession>A0A8H4R5K6</accession>
<dbReference type="InterPro" id="IPR016036">
    <property type="entry name" value="Malonyl_transacylase_ACP-bd"/>
</dbReference>
<evidence type="ECO:0000256" key="1">
    <source>
        <dbReference type="ARBA" id="ARBA00001954"/>
    </source>
</evidence>
<dbReference type="Gene3D" id="3.30.70.100">
    <property type="match status" value="1"/>
</dbReference>
<dbReference type="AlphaFoldDB" id="A0A8H4R5K6"/>
<dbReference type="SUPFAM" id="SSF54909">
    <property type="entry name" value="Dimeric alpha+beta barrel"/>
    <property type="match status" value="1"/>
</dbReference>
<dbReference type="Pfam" id="PF02668">
    <property type="entry name" value="TauD"/>
    <property type="match status" value="1"/>
</dbReference>
<keyword evidence="10" id="KW-1185">Reference proteome</keyword>
<dbReference type="Gene3D" id="3.40.366.10">
    <property type="entry name" value="Malonyl-Coenzyme A Acyl Carrier Protein, domain 2"/>
    <property type="match status" value="1"/>
</dbReference>
<dbReference type="SUPFAM" id="SSF52151">
    <property type="entry name" value="FabD/lysophospholipase-like"/>
    <property type="match status" value="1"/>
</dbReference>
<evidence type="ECO:0000256" key="3">
    <source>
        <dbReference type="ARBA" id="ARBA00005986"/>
    </source>
</evidence>
<keyword evidence="4" id="KW-0479">Metal-binding</keyword>
<protein>
    <recommendedName>
        <fullName evidence="8">Malonyl-CoA:ACP transacylase (MAT) domain-containing protein</fullName>
    </recommendedName>
</protein>
<evidence type="ECO:0000256" key="5">
    <source>
        <dbReference type="ARBA" id="ARBA00022964"/>
    </source>
</evidence>
<evidence type="ECO:0000256" key="6">
    <source>
        <dbReference type="ARBA" id="ARBA00023002"/>
    </source>
</evidence>
<keyword evidence="6" id="KW-0560">Oxidoreductase</keyword>
<dbReference type="Pfam" id="PF07110">
    <property type="entry name" value="EthD"/>
    <property type="match status" value="1"/>
</dbReference>
<name>A0A8H4R5K6_9HELO</name>
<dbReference type="EMBL" id="JAAMPI010001817">
    <property type="protein sequence ID" value="KAF4622818.1"/>
    <property type="molecule type" value="Genomic_DNA"/>
</dbReference>
<comment type="similarity">
    <text evidence="3">Belongs to the tpcK family.</text>
</comment>
<feature type="domain" description="Malonyl-CoA:ACP transacylase (MAT)" evidence="8">
    <location>
        <begin position="11"/>
        <end position="316"/>
    </location>
</feature>
<dbReference type="InterPro" id="IPR001227">
    <property type="entry name" value="Ac_transferase_dom_sf"/>
</dbReference>
<keyword evidence="5" id="KW-0223">Dioxygenase</keyword>
<proteinExistence type="inferred from homology"/>
<evidence type="ECO:0000259" key="8">
    <source>
        <dbReference type="SMART" id="SM00827"/>
    </source>
</evidence>
<dbReference type="Proteomes" id="UP000566819">
    <property type="component" value="Unassembled WGS sequence"/>
</dbReference>
<evidence type="ECO:0000256" key="7">
    <source>
        <dbReference type="ARBA" id="ARBA00023004"/>
    </source>
</evidence>
<dbReference type="PANTHER" id="PTHR30468:SF1">
    <property type="entry name" value="ALPHA-KETOGLUTARATE-DEPENDENT SULFONATE DIOXYGENASE"/>
    <property type="match status" value="1"/>
</dbReference>
<dbReference type="InterPro" id="IPR009799">
    <property type="entry name" value="EthD_dom"/>
</dbReference>
<dbReference type="Gene3D" id="3.60.130.10">
    <property type="entry name" value="Clavaminate synthase-like"/>
    <property type="match status" value="1"/>
</dbReference>
<dbReference type="InterPro" id="IPR042098">
    <property type="entry name" value="TauD-like_sf"/>
</dbReference>
<evidence type="ECO:0000313" key="9">
    <source>
        <dbReference type="EMBL" id="KAF4622818.1"/>
    </source>
</evidence>
<dbReference type="Pfam" id="PF00698">
    <property type="entry name" value="Acyl_transf_1"/>
    <property type="match status" value="1"/>
</dbReference>
<dbReference type="GO" id="GO:0005737">
    <property type="term" value="C:cytoplasm"/>
    <property type="evidence" value="ECO:0007669"/>
    <property type="project" value="TreeGrafter"/>
</dbReference>
<dbReference type="InterPro" id="IPR011008">
    <property type="entry name" value="Dimeric_a/b-barrel"/>
</dbReference>
<dbReference type="InterPro" id="IPR003819">
    <property type="entry name" value="TauD/TfdA-like"/>
</dbReference>
<dbReference type="InterPro" id="IPR016035">
    <property type="entry name" value="Acyl_Trfase/lysoPLipase"/>
</dbReference>
<comment type="caution">
    <text evidence="9">The sequence shown here is derived from an EMBL/GenBank/DDBJ whole genome shotgun (WGS) entry which is preliminary data.</text>
</comment>
<evidence type="ECO:0000256" key="2">
    <source>
        <dbReference type="ARBA" id="ARBA00005896"/>
    </source>
</evidence>
<comment type="similarity">
    <text evidence="2">Belongs to the TfdA dioxygenase family.</text>
</comment>
<dbReference type="SMART" id="SM00827">
    <property type="entry name" value="PKS_AT"/>
    <property type="match status" value="1"/>
</dbReference>
<organism evidence="9 10">
    <name type="scientific">Cudoniella acicularis</name>
    <dbReference type="NCBI Taxonomy" id="354080"/>
    <lineage>
        <taxon>Eukaryota</taxon>
        <taxon>Fungi</taxon>
        <taxon>Dikarya</taxon>
        <taxon>Ascomycota</taxon>
        <taxon>Pezizomycotina</taxon>
        <taxon>Leotiomycetes</taxon>
        <taxon>Helotiales</taxon>
        <taxon>Tricladiaceae</taxon>
        <taxon>Cudoniella</taxon>
    </lineage>
</organism>
<sequence length="698" mass="77795">MPEVPPRLGLVFNGQGAQWFAMGRELSASYPVYKQTLEECDQIIRSFGSDWSLVEELGRNEETSRVNEVKFSLPLSCAVQLALVQLLRDFGVIPAAVTGHSSDEIAALSLRDAMAATYFRGLITAQHLATVTKRAPGGMLAVGLGALDPQPYVDAITASKVVIACENSPSSVTLAGDMEGIEELMAKFTAENIFAFWCSMLSDFIPFETMRTLGIFTIVRHGSFFSADMDEKLSDEFVIPPNMDNEAIATPEPSAMATKQRLIKVSIFVKRNSAITEEELHSHWSNHHAALASPFLKRMGCLKYTQYHTPTTSKATITAIGGSQNLALQYDACAEPLVANMGLFEKAYTDQEWLEMIKPDEDYLFDRSVIPFITAGCHLWMEDQMIARGWEAELSDVLEDWPRLDTEDICWRLRITRWYSKPKGLSFRPHWALALGPETSVLLRFGSQTFFRYPNYLPTWDPSQTFPPLEPFDYVERSLSADPTMKALLTEKTTMSNMTPSIGSEIRGIQLSQLSNIAKDQLALLLARRKLLVFTDQDFADLEIPQAVGWASYFGRPYIHLTSGCPEGHPEIHLVHRGAGDLGAKKFMSSRISSVGWHCDSSFEEQPPGVTMLYVLEHPETGGDTIFVDMVKAYGNLSAEFRKRLHGLRAVHSGKEQAGFSRGREGIVRRDPVESEHPVVRTHEGTGEKALFVNRSCG</sequence>
<dbReference type="InterPro" id="IPR014043">
    <property type="entry name" value="Acyl_transferase_dom"/>
</dbReference>
<reference evidence="9 10" key="1">
    <citation type="submission" date="2020-03" db="EMBL/GenBank/DDBJ databases">
        <title>Draft Genome Sequence of Cudoniella acicularis.</title>
        <authorList>
            <person name="Buettner E."/>
            <person name="Kellner H."/>
        </authorList>
    </citation>
    <scope>NUCLEOTIDE SEQUENCE [LARGE SCALE GENOMIC DNA]</scope>
    <source>
        <strain evidence="9 10">DSM 108380</strain>
    </source>
</reference>
<dbReference type="PANTHER" id="PTHR30468">
    <property type="entry name" value="ALPHA-KETOGLUTARATE-DEPENDENT SULFONATE DIOXYGENASE"/>
    <property type="match status" value="1"/>
</dbReference>
<dbReference type="SUPFAM" id="SSF51197">
    <property type="entry name" value="Clavaminate synthase-like"/>
    <property type="match status" value="1"/>
</dbReference>
<gene>
    <name evidence="9" type="ORF">G7Y89_g14207</name>
</gene>
<evidence type="ECO:0000256" key="4">
    <source>
        <dbReference type="ARBA" id="ARBA00022723"/>
    </source>
</evidence>
<keyword evidence="7" id="KW-0408">Iron</keyword>
<dbReference type="GO" id="GO:0016706">
    <property type="term" value="F:2-oxoglutarate-dependent dioxygenase activity"/>
    <property type="evidence" value="ECO:0007669"/>
    <property type="project" value="TreeGrafter"/>
</dbReference>
<comment type="cofactor">
    <cofactor evidence="1">
        <name>Fe(2+)</name>
        <dbReference type="ChEBI" id="CHEBI:29033"/>
    </cofactor>
</comment>
<dbReference type="OrthoDB" id="3183782at2759"/>
<dbReference type="GO" id="GO:0016740">
    <property type="term" value="F:transferase activity"/>
    <property type="evidence" value="ECO:0007669"/>
    <property type="project" value="InterPro"/>
</dbReference>
<evidence type="ECO:0000313" key="10">
    <source>
        <dbReference type="Proteomes" id="UP000566819"/>
    </source>
</evidence>